<reference evidence="1 2" key="1">
    <citation type="journal article" date="2012" name="BMC Genomics">
        <title>Comparative genomic analysis and phylogenetic position of Theileria equi.</title>
        <authorList>
            <person name="Kappmeyer L.S."/>
            <person name="Thiagarajan M."/>
            <person name="Herndon D.R."/>
            <person name="Ramsay J.D."/>
            <person name="Caler E."/>
            <person name="Djikeng A."/>
            <person name="Gillespie J.J."/>
            <person name="Lau A.O."/>
            <person name="Roalson E.H."/>
            <person name="Silva J.C."/>
            <person name="Silva M.G."/>
            <person name="Suarez C.E."/>
            <person name="Ueti M.W."/>
            <person name="Nene V.M."/>
            <person name="Mealey R.H."/>
            <person name="Knowles D.P."/>
            <person name="Brayton K.A."/>
        </authorList>
    </citation>
    <scope>NUCLEOTIDE SEQUENCE [LARGE SCALE GENOMIC DNA]</scope>
    <source>
        <strain evidence="1 2">WA</strain>
    </source>
</reference>
<dbReference type="Proteomes" id="UP000031512">
    <property type="component" value="Unassembled WGS sequence"/>
</dbReference>
<dbReference type="GeneID" id="15802685"/>
<gene>
    <name evidence="1" type="ORF">BEWA_015820</name>
</gene>
<dbReference type="VEuPathDB" id="PiroplasmaDB:BEWA_015820"/>
<dbReference type="KEGG" id="beq:BEWA_015820"/>
<dbReference type="RefSeq" id="XP_004832473.1">
    <property type="nucleotide sequence ID" value="XM_004832416.1"/>
</dbReference>
<sequence length="267" mass="30397">MVTVMQFIGPLPIFCVSVLLFIFIPAIHAVLAKKKIEVPIDLSGGRSARIEATPSKIYPGGVIYAVQMSSKHTHVIGDVFNKRELILPAYPTALSRSILIIPRDRESYIRIITRRMGRGNLFSRIDEFSRLPNGSYGKIYRRPIEINLQYQEPDDNINVDMKIDPKYKIGGIPEDLETLPIRYSVKPEVDLKVTIGVIRFGDHIVDDKVGWLLNREVIWEGGVINPEITVTSIYSNERQVRIKYGLKSELEGFHIIHEENVFLNLSN</sequence>
<accession>L1LCF0</accession>
<comment type="caution">
    <text evidence="1">The sequence shown here is derived from an EMBL/GenBank/DDBJ whole genome shotgun (WGS) entry which is preliminary data.</text>
</comment>
<dbReference type="EMBL" id="ACOU01000004">
    <property type="protein sequence ID" value="EKX73021.1"/>
    <property type="molecule type" value="Genomic_DNA"/>
</dbReference>
<evidence type="ECO:0000313" key="2">
    <source>
        <dbReference type="Proteomes" id="UP000031512"/>
    </source>
</evidence>
<dbReference type="AlphaFoldDB" id="L1LCF0"/>
<keyword evidence="2" id="KW-1185">Reference proteome</keyword>
<proteinExistence type="predicted"/>
<evidence type="ECO:0000313" key="1">
    <source>
        <dbReference type="EMBL" id="EKX73021.1"/>
    </source>
</evidence>
<organism evidence="1 2">
    <name type="scientific">Theileria equi strain WA</name>
    <dbReference type="NCBI Taxonomy" id="1537102"/>
    <lineage>
        <taxon>Eukaryota</taxon>
        <taxon>Sar</taxon>
        <taxon>Alveolata</taxon>
        <taxon>Apicomplexa</taxon>
        <taxon>Aconoidasida</taxon>
        <taxon>Piroplasmida</taxon>
        <taxon>Theileriidae</taxon>
        <taxon>Theileria</taxon>
    </lineage>
</organism>
<name>L1LCF0_THEEQ</name>
<protein>
    <submittedName>
        <fullName evidence="1">Signal peptide containing protein</fullName>
    </submittedName>
</protein>